<gene>
    <name evidence="1" type="ORF">O181_029328</name>
</gene>
<protein>
    <submittedName>
        <fullName evidence="1">Uncharacterized protein</fullName>
    </submittedName>
</protein>
<accession>A0A9Q3CVH7</accession>
<sequence>MISNLTLSAEFLRPLASLQNMKQDETQAKCFRKSPRAVELNSRRIAVEKLASDKHSSQPLKRGVKTIVGLSTCPGGMKSRLSSVLEVATNLDIS</sequence>
<dbReference type="AlphaFoldDB" id="A0A9Q3CVH7"/>
<proteinExistence type="predicted"/>
<dbReference type="EMBL" id="AVOT02010165">
    <property type="protein sequence ID" value="MBW0489613.1"/>
    <property type="molecule type" value="Genomic_DNA"/>
</dbReference>
<comment type="caution">
    <text evidence="1">The sequence shown here is derived from an EMBL/GenBank/DDBJ whole genome shotgun (WGS) entry which is preliminary data.</text>
</comment>
<organism evidence="1 2">
    <name type="scientific">Austropuccinia psidii MF-1</name>
    <dbReference type="NCBI Taxonomy" id="1389203"/>
    <lineage>
        <taxon>Eukaryota</taxon>
        <taxon>Fungi</taxon>
        <taxon>Dikarya</taxon>
        <taxon>Basidiomycota</taxon>
        <taxon>Pucciniomycotina</taxon>
        <taxon>Pucciniomycetes</taxon>
        <taxon>Pucciniales</taxon>
        <taxon>Sphaerophragmiaceae</taxon>
        <taxon>Austropuccinia</taxon>
    </lineage>
</organism>
<reference evidence="1" key="1">
    <citation type="submission" date="2021-03" db="EMBL/GenBank/DDBJ databases">
        <title>Draft genome sequence of rust myrtle Austropuccinia psidii MF-1, a brazilian biotype.</title>
        <authorList>
            <person name="Quecine M.C."/>
            <person name="Pachon D.M.R."/>
            <person name="Bonatelli M.L."/>
            <person name="Correr F.H."/>
            <person name="Franceschini L.M."/>
            <person name="Leite T.F."/>
            <person name="Margarido G.R.A."/>
            <person name="Almeida C.A."/>
            <person name="Ferrarezi J.A."/>
            <person name="Labate C.A."/>
        </authorList>
    </citation>
    <scope>NUCLEOTIDE SEQUENCE</scope>
    <source>
        <strain evidence="1">MF-1</strain>
    </source>
</reference>
<name>A0A9Q3CVH7_9BASI</name>
<dbReference type="Proteomes" id="UP000765509">
    <property type="component" value="Unassembled WGS sequence"/>
</dbReference>
<evidence type="ECO:0000313" key="2">
    <source>
        <dbReference type="Proteomes" id="UP000765509"/>
    </source>
</evidence>
<keyword evidence="2" id="KW-1185">Reference proteome</keyword>
<evidence type="ECO:0000313" key="1">
    <source>
        <dbReference type="EMBL" id="MBW0489613.1"/>
    </source>
</evidence>